<reference evidence="1" key="1">
    <citation type="submission" date="2020-06" db="EMBL/GenBank/DDBJ databases">
        <authorList>
            <person name="Li T."/>
            <person name="Hu X."/>
            <person name="Zhang T."/>
            <person name="Song X."/>
            <person name="Zhang H."/>
            <person name="Dai N."/>
            <person name="Sheng W."/>
            <person name="Hou X."/>
            <person name="Wei L."/>
        </authorList>
    </citation>
    <scope>NUCLEOTIDE SEQUENCE</scope>
    <source>
        <strain evidence="1">G02</strain>
        <tissue evidence="1">Leaf</tissue>
    </source>
</reference>
<organism evidence="1">
    <name type="scientific">Sesamum radiatum</name>
    <name type="common">Black benniseed</name>
    <dbReference type="NCBI Taxonomy" id="300843"/>
    <lineage>
        <taxon>Eukaryota</taxon>
        <taxon>Viridiplantae</taxon>
        <taxon>Streptophyta</taxon>
        <taxon>Embryophyta</taxon>
        <taxon>Tracheophyta</taxon>
        <taxon>Spermatophyta</taxon>
        <taxon>Magnoliopsida</taxon>
        <taxon>eudicotyledons</taxon>
        <taxon>Gunneridae</taxon>
        <taxon>Pentapetalae</taxon>
        <taxon>asterids</taxon>
        <taxon>lamiids</taxon>
        <taxon>Lamiales</taxon>
        <taxon>Pedaliaceae</taxon>
        <taxon>Sesamum</taxon>
    </lineage>
</organism>
<protein>
    <submittedName>
        <fullName evidence="1">Uncharacterized protein</fullName>
    </submittedName>
</protein>
<proteinExistence type="predicted"/>
<gene>
    <name evidence="1" type="ORF">Sradi_6804900</name>
</gene>
<name>A0AAW2JTQ8_SESRA</name>
<comment type="caution">
    <text evidence="1">The sequence shown here is derived from an EMBL/GenBank/DDBJ whole genome shotgun (WGS) entry which is preliminary data.</text>
</comment>
<reference evidence="1" key="2">
    <citation type="journal article" date="2024" name="Plant">
        <title>Genomic evolution and insights into agronomic trait innovations of Sesamum species.</title>
        <authorList>
            <person name="Miao H."/>
            <person name="Wang L."/>
            <person name="Qu L."/>
            <person name="Liu H."/>
            <person name="Sun Y."/>
            <person name="Le M."/>
            <person name="Wang Q."/>
            <person name="Wei S."/>
            <person name="Zheng Y."/>
            <person name="Lin W."/>
            <person name="Duan Y."/>
            <person name="Cao H."/>
            <person name="Xiong S."/>
            <person name="Wang X."/>
            <person name="Wei L."/>
            <person name="Li C."/>
            <person name="Ma Q."/>
            <person name="Ju M."/>
            <person name="Zhao R."/>
            <person name="Li G."/>
            <person name="Mu C."/>
            <person name="Tian Q."/>
            <person name="Mei H."/>
            <person name="Zhang T."/>
            <person name="Gao T."/>
            <person name="Zhang H."/>
        </authorList>
    </citation>
    <scope>NUCLEOTIDE SEQUENCE</scope>
    <source>
        <strain evidence="1">G02</strain>
    </source>
</reference>
<dbReference type="AlphaFoldDB" id="A0AAW2JTQ8"/>
<dbReference type="EMBL" id="JACGWJ010000032">
    <property type="protein sequence ID" value="KAL0297528.1"/>
    <property type="molecule type" value="Genomic_DNA"/>
</dbReference>
<evidence type="ECO:0000313" key="1">
    <source>
        <dbReference type="EMBL" id="KAL0297528.1"/>
    </source>
</evidence>
<sequence length="120" mass="13503">MARIQEPAAFNAANASHIGLSLSQLILSSNSNTLDTIFSHCQQFGRRLARFRSLWARRCTSGKEIWFTNSPAEMEEALRFFRELLPSQARFMGRVDFSTRARPSCTEGCGRGTGASGWRR</sequence>
<accession>A0AAW2JTQ8</accession>